<evidence type="ECO:0000313" key="1">
    <source>
        <dbReference type="EMBL" id="CAB4858677.1"/>
    </source>
</evidence>
<dbReference type="EMBL" id="CAFBLR010000003">
    <property type="protein sequence ID" value="CAB4858677.1"/>
    <property type="molecule type" value="Genomic_DNA"/>
</dbReference>
<gene>
    <name evidence="1" type="ORF">UFOPK3417_00099</name>
</gene>
<accession>A0A6J7CK49</accession>
<name>A0A6J7CK49_9ZZZZ</name>
<organism evidence="1">
    <name type="scientific">freshwater metagenome</name>
    <dbReference type="NCBI Taxonomy" id="449393"/>
    <lineage>
        <taxon>unclassified sequences</taxon>
        <taxon>metagenomes</taxon>
        <taxon>ecological metagenomes</taxon>
    </lineage>
</organism>
<reference evidence="1" key="1">
    <citation type="submission" date="2020-05" db="EMBL/GenBank/DDBJ databases">
        <authorList>
            <person name="Chiriac C."/>
            <person name="Salcher M."/>
            <person name="Ghai R."/>
            <person name="Kavagutti S V."/>
        </authorList>
    </citation>
    <scope>NUCLEOTIDE SEQUENCE</scope>
</reference>
<protein>
    <submittedName>
        <fullName evidence="1">Unannotated protein</fullName>
    </submittedName>
</protein>
<proteinExistence type="predicted"/>
<sequence length="38" mass="4210">MRCEFELSDPSHLESVLRTIKKIDGVYDAYRLVPGGGG</sequence>
<dbReference type="AlphaFoldDB" id="A0A6J7CK49"/>